<dbReference type="EMBL" id="AP018449">
    <property type="protein sequence ID" value="BBB92445.1"/>
    <property type="molecule type" value="Genomic_DNA"/>
</dbReference>
<dbReference type="PANTHER" id="PTHR46797">
    <property type="entry name" value="HTH-TYPE TRANSCRIPTIONAL REGULATOR"/>
    <property type="match status" value="1"/>
</dbReference>
<dbReference type="GO" id="GO:0003700">
    <property type="term" value="F:DNA-binding transcription factor activity"/>
    <property type="evidence" value="ECO:0007669"/>
    <property type="project" value="TreeGrafter"/>
</dbReference>
<dbReference type="KEGG" id="mana:MAMMFC1_03138"/>
<dbReference type="Proteomes" id="UP000276437">
    <property type="component" value="Chromosome"/>
</dbReference>
<dbReference type="InterPro" id="IPR010982">
    <property type="entry name" value="Lambda_DNA-bd_dom_sf"/>
</dbReference>
<feature type="domain" description="HTH cro/C1-type" evidence="4">
    <location>
        <begin position="12"/>
        <end position="66"/>
    </location>
</feature>
<dbReference type="OrthoDB" id="9814553at2"/>
<keyword evidence="2" id="KW-0238">DNA-binding</keyword>
<dbReference type="PANTHER" id="PTHR46797:SF23">
    <property type="entry name" value="HTH-TYPE TRANSCRIPTIONAL REGULATOR SUTR"/>
    <property type="match status" value="1"/>
</dbReference>
<dbReference type="InterPro" id="IPR050807">
    <property type="entry name" value="TransReg_Diox_bact_type"/>
</dbReference>
<dbReference type="SMART" id="SM00530">
    <property type="entry name" value="HTH_XRE"/>
    <property type="match status" value="1"/>
</dbReference>
<keyword evidence="1" id="KW-0805">Transcription regulation</keyword>
<dbReference type="RefSeq" id="WP_126309316.1">
    <property type="nucleotide sequence ID" value="NZ_AP018449.1"/>
</dbReference>
<dbReference type="AlphaFoldDB" id="A0A348AMZ7"/>
<reference evidence="5 6" key="1">
    <citation type="journal article" date="2018" name="Int. J. Syst. Evol. Microbiol.">
        <title>Methylomusa anaerophila gen. nov., sp. nov., an anaerobic methanol-utilizing bacterium isolated from a microbial fuel cell.</title>
        <authorList>
            <person name="Amano N."/>
            <person name="Yamamuro A."/>
            <person name="Miyahara M."/>
            <person name="Kouzuma A."/>
            <person name="Abe T."/>
            <person name="Watanabe K."/>
        </authorList>
    </citation>
    <scope>NUCLEOTIDE SEQUENCE [LARGE SCALE GENOMIC DNA]</scope>
    <source>
        <strain evidence="5 6">MMFC1</strain>
    </source>
</reference>
<organism evidence="5 6">
    <name type="scientific">Methylomusa anaerophila</name>
    <dbReference type="NCBI Taxonomy" id="1930071"/>
    <lineage>
        <taxon>Bacteria</taxon>
        <taxon>Bacillati</taxon>
        <taxon>Bacillota</taxon>
        <taxon>Negativicutes</taxon>
        <taxon>Selenomonadales</taxon>
        <taxon>Sporomusaceae</taxon>
        <taxon>Methylomusa</taxon>
    </lineage>
</organism>
<dbReference type="SUPFAM" id="SSF47413">
    <property type="entry name" value="lambda repressor-like DNA-binding domains"/>
    <property type="match status" value="1"/>
</dbReference>
<evidence type="ECO:0000259" key="4">
    <source>
        <dbReference type="PROSITE" id="PS50943"/>
    </source>
</evidence>
<accession>A0A348AMZ7</accession>
<dbReference type="GO" id="GO:0005829">
    <property type="term" value="C:cytosol"/>
    <property type="evidence" value="ECO:0007669"/>
    <property type="project" value="TreeGrafter"/>
</dbReference>
<proteinExistence type="predicted"/>
<evidence type="ECO:0000256" key="3">
    <source>
        <dbReference type="ARBA" id="ARBA00023163"/>
    </source>
</evidence>
<evidence type="ECO:0000256" key="2">
    <source>
        <dbReference type="ARBA" id="ARBA00023125"/>
    </source>
</evidence>
<dbReference type="PROSITE" id="PS50943">
    <property type="entry name" value="HTH_CROC1"/>
    <property type="match status" value="1"/>
</dbReference>
<dbReference type="GO" id="GO:0003677">
    <property type="term" value="F:DNA binding"/>
    <property type="evidence" value="ECO:0007669"/>
    <property type="project" value="UniProtKB-KW"/>
</dbReference>
<evidence type="ECO:0000313" key="5">
    <source>
        <dbReference type="EMBL" id="BBB92445.1"/>
    </source>
</evidence>
<evidence type="ECO:0000256" key="1">
    <source>
        <dbReference type="ARBA" id="ARBA00023015"/>
    </source>
</evidence>
<sequence>MNDISKIVGDRIRILRSEKGLSQEELADKAGIDPSHLGRLERGERNPSLISLDKIIKALGLTFEDLFKYIQPSNMETDSTTMSLIINKLNTLSLDDQKLILNVIDTMFQLMKHKA</sequence>
<evidence type="ECO:0000313" key="6">
    <source>
        <dbReference type="Proteomes" id="UP000276437"/>
    </source>
</evidence>
<dbReference type="CDD" id="cd00093">
    <property type="entry name" value="HTH_XRE"/>
    <property type="match status" value="1"/>
</dbReference>
<gene>
    <name evidence="5" type="primary">sinR_6</name>
    <name evidence="5" type="ORF">MAMMFC1_03138</name>
</gene>
<dbReference type="Pfam" id="PF01381">
    <property type="entry name" value="HTH_3"/>
    <property type="match status" value="1"/>
</dbReference>
<name>A0A348AMZ7_9FIRM</name>
<dbReference type="Gene3D" id="1.10.260.40">
    <property type="entry name" value="lambda repressor-like DNA-binding domains"/>
    <property type="match status" value="1"/>
</dbReference>
<keyword evidence="3" id="KW-0804">Transcription</keyword>
<dbReference type="InterPro" id="IPR001387">
    <property type="entry name" value="Cro/C1-type_HTH"/>
</dbReference>
<keyword evidence="6" id="KW-1185">Reference proteome</keyword>
<protein>
    <submittedName>
        <fullName evidence="5">HTH-type transcriptional regulator SinR</fullName>
    </submittedName>
</protein>